<protein>
    <recommendedName>
        <fullName evidence="7">Zn(2)-C6 fungal-type domain-containing protein</fullName>
    </recommendedName>
</protein>
<dbReference type="SMART" id="SM00906">
    <property type="entry name" value="Fungal_trans"/>
    <property type="match status" value="1"/>
</dbReference>
<feature type="compositionally biased region" description="Polar residues" evidence="6">
    <location>
        <begin position="835"/>
        <end position="849"/>
    </location>
</feature>
<evidence type="ECO:0000256" key="5">
    <source>
        <dbReference type="ARBA" id="ARBA00023242"/>
    </source>
</evidence>
<organism evidence="8 9">
    <name type="scientific">Coemansia guatemalensis</name>
    <dbReference type="NCBI Taxonomy" id="2761395"/>
    <lineage>
        <taxon>Eukaryota</taxon>
        <taxon>Fungi</taxon>
        <taxon>Fungi incertae sedis</taxon>
        <taxon>Zoopagomycota</taxon>
        <taxon>Kickxellomycotina</taxon>
        <taxon>Kickxellomycetes</taxon>
        <taxon>Kickxellales</taxon>
        <taxon>Kickxellaceae</taxon>
        <taxon>Coemansia</taxon>
    </lineage>
</organism>
<evidence type="ECO:0000256" key="3">
    <source>
        <dbReference type="ARBA" id="ARBA00023015"/>
    </source>
</evidence>
<dbReference type="Pfam" id="PF00172">
    <property type="entry name" value="Zn_clus"/>
    <property type="match status" value="1"/>
</dbReference>
<dbReference type="InterPro" id="IPR036864">
    <property type="entry name" value="Zn2-C6_fun-type_DNA-bd_sf"/>
</dbReference>
<feature type="region of interest" description="Disordered" evidence="6">
    <location>
        <begin position="1"/>
        <end position="50"/>
    </location>
</feature>
<reference evidence="8" key="1">
    <citation type="submission" date="2022-07" db="EMBL/GenBank/DDBJ databases">
        <title>Phylogenomic reconstructions and comparative analyses of Kickxellomycotina fungi.</title>
        <authorList>
            <person name="Reynolds N.K."/>
            <person name="Stajich J.E."/>
            <person name="Barry K."/>
            <person name="Grigoriev I.V."/>
            <person name="Crous P."/>
            <person name="Smith M.E."/>
        </authorList>
    </citation>
    <scope>NUCLEOTIDE SEQUENCE</scope>
    <source>
        <strain evidence="8">NRRL 1565</strain>
    </source>
</reference>
<evidence type="ECO:0000313" key="8">
    <source>
        <dbReference type="EMBL" id="KAJ2803377.1"/>
    </source>
</evidence>
<dbReference type="GO" id="GO:0005634">
    <property type="term" value="C:nucleus"/>
    <property type="evidence" value="ECO:0007669"/>
    <property type="project" value="UniProtKB-SubCell"/>
</dbReference>
<dbReference type="Proteomes" id="UP001140094">
    <property type="component" value="Unassembled WGS sequence"/>
</dbReference>
<keyword evidence="9" id="KW-1185">Reference proteome</keyword>
<dbReference type="CDD" id="cd12148">
    <property type="entry name" value="fungal_TF_MHR"/>
    <property type="match status" value="1"/>
</dbReference>
<dbReference type="PROSITE" id="PS00463">
    <property type="entry name" value="ZN2_CY6_FUNGAL_1"/>
    <property type="match status" value="1"/>
</dbReference>
<feature type="compositionally biased region" description="Acidic residues" evidence="6">
    <location>
        <begin position="27"/>
        <end position="46"/>
    </location>
</feature>
<feature type="domain" description="Zn(2)-C6 fungal-type" evidence="7">
    <location>
        <begin position="57"/>
        <end position="87"/>
    </location>
</feature>
<dbReference type="EMBL" id="JANBUO010000533">
    <property type="protein sequence ID" value="KAJ2803377.1"/>
    <property type="molecule type" value="Genomic_DNA"/>
</dbReference>
<dbReference type="GO" id="GO:0003677">
    <property type="term" value="F:DNA binding"/>
    <property type="evidence" value="ECO:0007669"/>
    <property type="project" value="InterPro"/>
</dbReference>
<dbReference type="GO" id="GO:0006351">
    <property type="term" value="P:DNA-templated transcription"/>
    <property type="evidence" value="ECO:0007669"/>
    <property type="project" value="InterPro"/>
</dbReference>
<dbReference type="CDD" id="cd00067">
    <property type="entry name" value="GAL4"/>
    <property type="match status" value="1"/>
</dbReference>
<keyword evidence="2" id="KW-0479">Metal-binding</keyword>
<evidence type="ECO:0000259" key="7">
    <source>
        <dbReference type="PROSITE" id="PS50048"/>
    </source>
</evidence>
<dbReference type="OrthoDB" id="5600212at2759"/>
<dbReference type="PANTHER" id="PTHR47338">
    <property type="entry name" value="ZN(II)2CYS6 TRANSCRIPTION FACTOR (EUROFUNG)-RELATED"/>
    <property type="match status" value="1"/>
</dbReference>
<dbReference type="PANTHER" id="PTHR47338:SF5">
    <property type="entry name" value="ZN(II)2CYS6 TRANSCRIPTION FACTOR (EUROFUNG)"/>
    <property type="match status" value="1"/>
</dbReference>
<dbReference type="AlphaFoldDB" id="A0A9W8I2W1"/>
<keyword evidence="5" id="KW-0539">Nucleus</keyword>
<name>A0A9W8I2W1_9FUNG</name>
<dbReference type="SUPFAM" id="SSF57701">
    <property type="entry name" value="Zn2/Cys6 DNA-binding domain"/>
    <property type="match status" value="1"/>
</dbReference>
<dbReference type="GO" id="GO:0000981">
    <property type="term" value="F:DNA-binding transcription factor activity, RNA polymerase II-specific"/>
    <property type="evidence" value="ECO:0007669"/>
    <property type="project" value="InterPro"/>
</dbReference>
<keyword evidence="3" id="KW-0805">Transcription regulation</keyword>
<comment type="subcellular location">
    <subcellularLocation>
        <location evidence="1">Nucleus</location>
    </subcellularLocation>
</comment>
<dbReference type="InterPro" id="IPR007219">
    <property type="entry name" value="XnlR_reg_dom"/>
</dbReference>
<keyword evidence="4" id="KW-0804">Transcription</keyword>
<comment type="caution">
    <text evidence="8">The sequence shown here is derived from an EMBL/GenBank/DDBJ whole genome shotgun (WGS) entry which is preliminary data.</text>
</comment>
<evidence type="ECO:0000256" key="2">
    <source>
        <dbReference type="ARBA" id="ARBA00022723"/>
    </source>
</evidence>
<dbReference type="Gene3D" id="4.10.240.10">
    <property type="entry name" value="Zn(2)-C6 fungal-type DNA-binding domain"/>
    <property type="match status" value="1"/>
</dbReference>
<dbReference type="PROSITE" id="PS50048">
    <property type="entry name" value="ZN2_CY6_FUNGAL_2"/>
    <property type="match status" value="1"/>
</dbReference>
<evidence type="ECO:0000313" key="9">
    <source>
        <dbReference type="Proteomes" id="UP001140094"/>
    </source>
</evidence>
<dbReference type="InterPro" id="IPR050815">
    <property type="entry name" value="TF_fung"/>
</dbReference>
<gene>
    <name evidence="8" type="ORF">H4R20_002924</name>
</gene>
<evidence type="ECO:0000256" key="1">
    <source>
        <dbReference type="ARBA" id="ARBA00004123"/>
    </source>
</evidence>
<evidence type="ECO:0000256" key="6">
    <source>
        <dbReference type="SAM" id="MobiDB-lite"/>
    </source>
</evidence>
<accession>A0A9W8I2W1</accession>
<proteinExistence type="predicted"/>
<dbReference type="GO" id="GO:0008270">
    <property type="term" value="F:zinc ion binding"/>
    <property type="evidence" value="ECO:0007669"/>
    <property type="project" value="InterPro"/>
</dbReference>
<evidence type="ECO:0000256" key="4">
    <source>
        <dbReference type="ARBA" id="ARBA00023163"/>
    </source>
</evidence>
<dbReference type="Pfam" id="PF04082">
    <property type="entry name" value="Fungal_trans"/>
    <property type="match status" value="1"/>
</dbReference>
<dbReference type="InterPro" id="IPR001138">
    <property type="entry name" value="Zn2Cys6_DnaBD"/>
</dbReference>
<dbReference type="SMART" id="SM00066">
    <property type="entry name" value="GAL4"/>
    <property type="match status" value="1"/>
</dbReference>
<sequence length="1057" mass="115152">MALKTEDGTTDTLAGRGEDYAPQMDMPYDDYDEDRDADADDLQDEDGQNKQQRLMRACDHCRRKKVKCNGAKPACTHCLRMRLECHYSPLVRKKRTRRSVIDKLQERLASMEQMLQPLVERLSPNDPVVSAGVGGFGLGFGFAPAPPPAIAHPLGYSMQPLSPHQPQGALPQHIYMQQPGAQSIARDPPYLLPSQASDTSSDPPLPPLNVIEELMEIAIVRMSPTAPPVSWALLRRRLHSGRLPEFIICAMVALAARFSNRPEFSSMPRYNAGRDYAKRAAELVAGLVDKPDPDVVFCLVMLSLYEWGCGRGESAWTYTGMATRLAQRCRLHLVDEEDFNENVDKQSYSWANAEWRRRLWWHVYCGDRTSVIVASRPATTHDDDCVVNLPSHDYEWLTGTTPEETEDAAAGTQKRETTQSSESLFSDRLPDSWWVVIELYRICSRISEFVNRRRRPVGTSNIPRRQMFDILDRDLEDVRSRFIPGMEFPPHAESHLNGYANMSGSTNGMGNVCAIYFNVHLMYHAAKIILYRSELPEYQHETISTEHIERAKAVCIDSAHKQADVIRWALDNVAVEDWDAKVGVWSLQGASIHVNAALCSDNVLAEQSRADLEVHLKLHVASDQYYHFNMAIITMLHHIFNLRKMQRLVSSPSSPSSAGSAADIEDGQANMAPQDEDRLVIQHKNDSDPWIVPRCSSFLGFTYNYSQLRVILNDAIKKTTYSPPETITEDNNHAVTLAQQQHHQYQQQNQRTIMGTLASLGNATSMPPDMAAVGRSIGVDISGGMWNQPGVSISNAVQPQLGAVAAQSGGGAHGSNGNAGSLPPASSGPLGGEVAQSSKRSYGSASGPGNNAGIAAKGADAQQLEQLQRLKDLQARVVLLQQLSSNQVSTVDHTATSLAAATGPAGVGVTPANGSGLPKDVGGFLNTFAESIGSVASQLGSDSMPQGSVAEAASCHPQMLATNPSWMLSADPRGSQSIPVGSNSFSNEELARMASQIPLAAHSDSNALAVPATATPNSVANLGNSSSPLHPGQYSAESIQGILQQMTAFNTQGPGSH</sequence>
<feature type="region of interest" description="Disordered" evidence="6">
    <location>
        <begin position="804"/>
        <end position="854"/>
    </location>
</feature>